<dbReference type="EMBL" id="DRIG01000094">
    <property type="protein sequence ID" value="HEC79269.1"/>
    <property type="molecule type" value="Genomic_DNA"/>
</dbReference>
<dbReference type="Gene3D" id="3.90.950.10">
    <property type="match status" value="1"/>
</dbReference>
<dbReference type="GO" id="GO:0017111">
    <property type="term" value="F:ribonucleoside triphosphate phosphatase activity"/>
    <property type="evidence" value="ECO:0007669"/>
    <property type="project" value="InterPro"/>
</dbReference>
<keyword evidence="7 10" id="KW-0546">Nucleotide metabolism</keyword>
<comment type="catalytic activity">
    <reaction evidence="9 10">
        <text>XTP + H2O = XMP + diphosphate + H(+)</text>
        <dbReference type="Rhea" id="RHEA:28610"/>
        <dbReference type="ChEBI" id="CHEBI:15377"/>
        <dbReference type="ChEBI" id="CHEBI:15378"/>
        <dbReference type="ChEBI" id="CHEBI:33019"/>
        <dbReference type="ChEBI" id="CHEBI:57464"/>
        <dbReference type="ChEBI" id="CHEBI:61314"/>
        <dbReference type="EC" id="3.6.1.66"/>
    </reaction>
</comment>
<dbReference type="InterPro" id="IPR029001">
    <property type="entry name" value="ITPase-like_fam"/>
</dbReference>
<evidence type="ECO:0000256" key="9">
    <source>
        <dbReference type="ARBA" id="ARBA00052017"/>
    </source>
</evidence>
<dbReference type="GO" id="GO:0009146">
    <property type="term" value="P:purine nucleoside triphosphate catabolic process"/>
    <property type="evidence" value="ECO:0007669"/>
    <property type="project" value="UniProtKB-UniRule"/>
</dbReference>
<evidence type="ECO:0000313" key="12">
    <source>
        <dbReference type="EMBL" id="HEC79269.1"/>
    </source>
</evidence>
<feature type="binding site" evidence="10">
    <location>
        <begin position="7"/>
        <end position="12"/>
    </location>
    <ligand>
        <name>substrate</name>
    </ligand>
</feature>
<comment type="catalytic activity">
    <reaction evidence="8 10">
        <text>dITP + H2O = dIMP + diphosphate + H(+)</text>
        <dbReference type="Rhea" id="RHEA:28342"/>
        <dbReference type="ChEBI" id="CHEBI:15377"/>
        <dbReference type="ChEBI" id="CHEBI:15378"/>
        <dbReference type="ChEBI" id="CHEBI:33019"/>
        <dbReference type="ChEBI" id="CHEBI:61194"/>
        <dbReference type="ChEBI" id="CHEBI:61382"/>
        <dbReference type="EC" id="3.6.1.66"/>
    </reaction>
</comment>
<dbReference type="InterPro" id="IPR020922">
    <property type="entry name" value="dITP/XTP_pyrophosphatase"/>
</dbReference>
<gene>
    <name evidence="12" type="primary">rdgB</name>
    <name evidence="12" type="ORF">ENI34_09060</name>
</gene>
<dbReference type="EC" id="3.6.1.66" evidence="10"/>
<proteinExistence type="inferred from homology"/>
<dbReference type="GO" id="GO:0035870">
    <property type="term" value="F:dITP diphosphatase activity"/>
    <property type="evidence" value="ECO:0007669"/>
    <property type="project" value="UniProtKB-UniRule"/>
</dbReference>
<comment type="subunit">
    <text evidence="2 10">Homodimer.</text>
</comment>
<evidence type="ECO:0000256" key="8">
    <source>
        <dbReference type="ARBA" id="ARBA00051875"/>
    </source>
</evidence>
<dbReference type="Pfam" id="PF01725">
    <property type="entry name" value="Ham1p_like"/>
    <property type="match status" value="1"/>
</dbReference>
<evidence type="ECO:0000256" key="10">
    <source>
        <dbReference type="HAMAP-Rule" id="MF_01405"/>
    </source>
</evidence>
<evidence type="ECO:0000256" key="3">
    <source>
        <dbReference type="ARBA" id="ARBA00022723"/>
    </source>
</evidence>
<feature type="binding site" evidence="10">
    <location>
        <begin position="173"/>
        <end position="174"/>
    </location>
    <ligand>
        <name>substrate</name>
    </ligand>
</feature>
<evidence type="ECO:0000256" key="1">
    <source>
        <dbReference type="ARBA" id="ARBA00008023"/>
    </source>
</evidence>
<accession>A0A9C9K148</accession>
<name>A0A9C9K148_UNCW3</name>
<dbReference type="SUPFAM" id="SSF52972">
    <property type="entry name" value="ITPase-like"/>
    <property type="match status" value="1"/>
</dbReference>
<evidence type="ECO:0000256" key="7">
    <source>
        <dbReference type="ARBA" id="ARBA00023080"/>
    </source>
</evidence>
<keyword evidence="6 10" id="KW-0460">Magnesium</keyword>
<evidence type="ECO:0000256" key="11">
    <source>
        <dbReference type="RuleBase" id="RU003781"/>
    </source>
</evidence>
<dbReference type="FunFam" id="3.90.950.10:FF:000001">
    <property type="entry name" value="dITP/XTP pyrophosphatase"/>
    <property type="match status" value="1"/>
</dbReference>
<keyword evidence="5 10" id="KW-0378">Hydrolase</keyword>
<dbReference type="NCBIfam" id="TIGR00042">
    <property type="entry name" value="RdgB/HAM1 family non-canonical purine NTP pyrophosphatase"/>
    <property type="match status" value="1"/>
</dbReference>
<dbReference type="PANTHER" id="PTHR11067">
    <property type="entry name" value="INOSINE TRIPHOSPHATE PYROPHOSPHATASE/HAM1 PROTEIN"/>
    <property type="match status" value="1"/>
</dbReference>
<dbReference type="CDD" id="cd00515">
    <property type="entry name" value="HAM1"/>
    <property type="match status" value="1"/>
</dbReference>
<feature type="binding site" evidence="10">
    <location>
        <position position="68"/>
    </location>
    <ligand>
        <name>substrate</name>
    </ligand>
</feature>
<feature type="binding site" evidence="10">
    <location>
        <position position="67"/>
    </location>
    <ligand>
        <name>Mg(2+)</name>
        <dbReference type="ChEBI" id="CHEBI:18420"/>
    </ligand>
</feature>
<comment type="similarity">
    <text evidence="1 10 11">Belongs to the HAM1 NTPase family.</text>
</comment>
<dbReference type="AlphaFoldDB" id="A0A9C9K148"/>
<evidence type="ECO:0000256" key="2">
    <source>
        <dbReference type="ARBA" id="ARBA00011738"/>
    </source>
</evidence>
<comment type="catalytic activity">
    <reaction evidence="10">
        <text>ITP + H2O = IMP + diphosphate + H(+)</text>
        <dbReference type="Rhea" id="RHEA:29399"/>
        <dbReference type="ChEBI" id="CHEBI:15377"/>
        <dbReference type="ChEBI" id="CHEBI:15378"/>
        <dbReference type="ChEBI" id="CHEBI:33019"/>
        <dbReference type="ChEBI" id="CHEBI:58053"/>
        <dbReference type="ChEBI" id="CHEBI:61402"/>
        <dbReference type="EC" id="3.6.1.66"/>
    </reaction>
</comment>
<evidence type="ECO:0000256" key="4">
    <source>
        <dbReference type="ARBA" id="ARBA00022741"/>
    </source>
</evidence>
<evidence type="ECO:0000256" key="5">
    <source>
        <dbReference type="ARBA" id="ARBA00022801"/>
    </source>
</evidence>
<keyword evidence="4 10" id="KW-0547">Nucleotide-binding</keyword>
<evidence type="ECO:0000256" key="6">
    <source>
        <dbReference type="ARBA" id="ARBA00022842"/>
    </source>
</evidence>
<dbReference type="GO" id="GO:0046872">
    <property type="term" value="F:metal ion binding"/>
    <property type="evidence" value="ECO:0007669"/>
    <property type="project" value="UniProtKB-KW"/>
</dbReference>
<comment type="function">
    <text evidence="10">Pyrophosphatase that catalyzes the hydrolysis of nucleoside triphosphates to their monophosphate derivatives, with a high preference for the non-canonical purine nucleotides XTP (xanthosine triphosphate), dITP (deoxyinosine triphosphate) and ITP. Seems to function as a house-cleaning enzyme that removes non-canonical purine nucleotides from the nucleotide pool, thus preventing their incorporation into DNA/RNA and avoiding chromosomal lesions.</text>
</comment>
<dbReference type="InterPro" id="IPR002637">
    <property type="entry name" value="RdgB/HAM1"/>
</dbReference>
<dbReference type="GO" id="GO:0036220">
    <property type="term" value="F:ITP diphosphatase activity"/>
    <property type="evidence" value="ECO:0007669"/>
    <property type="project" value="UniProtKB-UniRule"/>
</dbReference>
<dbReference type="GO" id="GO:0036222">
    <property type="term" value="F:XTP diphosphatase activity"/>
    <property type="evidence" value="ECO:0007669"/>
    <property type="project" value="UniProtKB-UniRule"/>
</dbReference>
<organism evidence="12 13">
    <name type="scientific">candidate division WOR-3 bacterium</name>
    <dbReference type="NCBI Taxonomy" id="2052148"/>
    <lineage>
        <taxon>Bacteria</taxon>
        <taxon>Bacteria division WOR-3</taxon>
    </lineage>
</organism>
<comment type="caution">
    <text evidence="12">The sequence shown here is derived from an EMBL/GenBank/DDBJ whole genome shotgun (WGS) entry which is preliminary data.</text>
</comment>
<feature type="binding site" evidence="10">
    <location>
        <position position="168"/>
    </location>
    <ligand>
        <name>substrate</name>
    </ligand>
</feature>
<dbReference type="GO" id="GO:0009117">
    <property type="term" value="P:nucleotide metabolic process"/>
    <property type="evidence" value="ECO:0007669"/>
    <property type="project" value="UniProtKB-KW"/>
</dbReference>
<reference evidence="12" key="1">
    <citation type="journal article" date="2020" name="mSystems">
        <title>Genome- and Community-Level Interaction Insights into Carbon Utilization and Element Cycling Functions of Hydrothermarchaeota in Hydrothermal Sediment.</title>
        <authorList>
            <person name="Zhou Z."/>
            <person name="Liu Y."/>
            <person name="Xu W."/>
            <person name="Pan J."/>
            <person name="Luo Z.H."/>
            <person name="Li M."/>
        </authorList>
    </citation>
    <scope>NUCLEOTIDE SEQUENCE</scope>
    <source>
        <strain evidence="12">HyVt-388</strain>
    </source>
</reference>
<keyword evidence="3 10" id="KW-0479">Metal-binding</keyword>
<dbReference type="Proteomes" id="UP000885826">
    <property type="component" value="Unassembled WGS sequence"/>
</dbReference>
<sequence length="190" mass="21334">MTIVLATKNPHKIEEIKSILGSDIDYQTLSDYFSMEVKEVGRTLLENSLAKALFTFKLTGKPSLADDSGLFVHALNGEPGIYSSRYGKDDNERLSRLLKNLQDKEDRKAVFKAVFVYYFAPDKYEVFTGECAGKIAESPRGSGGFGYDPVFIPRGYKRTFAELGQEIKNRISHRAAALKKFKNYLISAGR</sequence>
<comment type="cofactor">
    <cofactor evidence="10">
        <name>Mg(2+)</name>
        <dbReference type="ChEBI" id="CHEBI:18420"/>
    </cofactor>
    <text evidence="10">Binds 1 Mg(2+) ion per subunit.</text>
</comment>
<dbReference type="HAMAP" id="MF_01405">
    <property type="entry name" value="Non_canon_purine_NTPase"/>
    <property type="match status" value="1"/>
</dbReference>
<comment type="caution">
    <text evidence="10">Lacks conserved residue(s) required for the propagation of feature annotation.</text>
</comment>
<dbReference type="GO" id="GO:0000166">
    <property type="term" value="F:nucleotide binding"/>
    <property type="evidence" value="ECO:0007669"/>
    <property type="project" value="UniProtKB-KW"/>
</dbReference>
<protein>
    <recommendedName>
        <fullName evidence="10">dITP/XTP pyrophosphatase</fullName>
        <ecNumber evidence="10">3.6.1.66</ecNumber>
    </recommendedName>
    <alternativeName>
        <fullName evidence="10">Non-canonical purine NTP pyrophosphatase</fullName>
    </alternativeName>
    <alternativeName>
        <fullName evidence="10">Non-standard purine NTP pyrophosphatase</fullName>
    </alternativeName>
    <alternativeName>
        <fullName evidence="10">Nucleoside-triphosphate diphosphatase</fullName>
    </alternativeName>
    <alternativeName>
        <fullName evidence="10">Nucleoside-triphosphate pyrophosphatase</fullName>
        <shortName evidence="10">NTPase</shortName>
    </alternativeName>
</protein>
<feature type="active site" description="Proton acceptor" evidence="10">
    <location>
        <position position="67"/>
    </location>
</feature>
<feature type="binding site" evidence="10">
    <location>
        <begin position="145"/>
        <end position="148"/>
    </location>
    <ligand>
        <name>substrate</name>
    </ligand>
</feature>
<evidence type="ECO:0000313" key="13">
    <source>
        <dbReference type="Proteomes" id="UP000885826"/>
    </source>
</evidence>
<dbReference type="PANTHER" id="PTHR11067:SF9">
    <property type="entry name" value="INOSINE TRIPHOSPHATE PYROPHOSPHATASE"/>
    <property type="match status" value="1"/>
</dbReference>
<dbReference type="GO" id="GO:0005829">
    <property type="term" value="C:cytosol"/>
    <property type="evidence" value="ECO:0007669"/>
    <property type="project" value="TreeGrafter"/>
</dbReference>